<evidence type="ECO:0000313" key="3">
    <source>
        <dbReference type="Proteomes" id="UP000481153"/>
    </source>
</evidence>
<comment type="caution">
    <text evidence="2">The sequence shown here is derived from an EMBL/GenBank/DDBJ whole genome shotgun (WGS) entry which is preliminary data.</text>
</comment>
<dbReference type="VEuPathDB" id="FungiDB:AeMF1_016767"/>
<evidence type="ECO:0000313" key="2">
    <source>
        <dbReference type="EMBL" id="KAF0740239.1"/>
    </source>
</evidence>
<feature type="region of interest" description="Disordered" evidence="1">
    <location>
        <begin position="596"/>
        <end position="619"/>
    </location>
</feature>
<gene>
    <name evidence="2" type="ORF">Ae201684_004243</name>
</gene>
<feature type="compositionally biased region" description="Polar residues" evidence="1">
    <location>
        <begin position="92"/>
        <end position="106"/>
    </location>
</feature>
<name>A0A6G0XJ82_9STRA</name>
<feature type="compositionally biased region" description="Basic and acidic residues" evidence="1">
    <location>
        <begin position="114"/>
        <end position="124"/>
    </location>
</feature>
<feature type="compositionally biased region" description="Basic and acidic residues" evidence="1">
    <location>
        <begin position="71"/>
        <end position="91"/>
    </location>
</feature>
<feature type="region of interest" description="Disordered" evidence="1">
    <location>
        <begin position="1"/>
        <end position="269"/>
    </location>
</feature>
<evidence type="ECO:0000256" key="1">
    <source>
        <dbReference type="SAM" id="MobiDB-lite"/>
    </source>
</evidence>
<dbReference type="AlphaFoldDB" id="A0A6G0XJ82"/>
<accession>A0A6G0XJ82</accession>
<dbReference type="GO" id="GO:0003677">
    <property type="term" value="F:DNA binding"/>
    <property type="evidence" value="ECO:0007669"/>
    <property type="project" value="TreeGrafter"/>
</dbReference>
<sequence length="955" mass="106750">MRGVARWLKTTGEEEAENMEAIDSEEDDSEFVEGAKPRKDKASAKKEKKPRKKKGQEDKGQLRMSFFVNRDIPDTAKKSEETQQPLERQDSLESGTSAHVGSTSFVETEPQIAKSEDNESHGDPRIVILDTSSQVVDTEPSVIALDCESQDVAPKASAKRKQDEAIEIDTTSECIVDETSNELSPQSIKRPKPDTTQESTTEEPQKESSLMASGRPKRKAVINAEAKSQEIEIVDTPPRRRQRSKASKDDDADCVIIGDKPPKSSTKAKKAIAPTFFMTAAEREAVKRQEAALLEEQRQAEAMLKFQKDLERRKALDVSFFAGHQVNPFFQRANKPVEVIDVENKQDSWQPSSGIVWKKEAAPLFPSVAHINALPTLLESNKIKDGVPAKANFSPLIVSVEDGTIDWKAQRLHRSLHLRLEAAQSDSFWCVGSVDHNQAIEITDEPPQHPWTDLFQHKLDASLLVDQYAPRAARGVVGNRSSVKWLYEWLRAWKLYRDGKSLRRSCEEFHELFQANELSDDDDDEHDPSDDLHRVFVVQGDSGAGKTCSVHACAHELGYEVLEINAGQPRSGKHLIELAGEATQSNRVIQTVQLLDLPPPPKESMKRKKKKSKSKRDDRPLSTTALTLVLLEDVDYLFESDKGFMSALQQMAKHARCPIVLTCADIPDSFPSNLGHVRRTFSRPSLDEFRAYLDAILVDQPSLTANSVLLERVYRLYGGDIRRALHYLQMSGSMPPSSSTPIQWTTLNANESSETSLLPVSCAKDRDLLYSSYVHELQRDFPVSDEAKAQQISQLGDLEAMADSLSLCDVWSSIAKKREDFDAERIDYVAQSVRLQACQRTFQNHEASTLRSDECVQNALDNHLRQTQCSVRRQQLQKCVASTDAAMNPIKGTTIAMQGTGAMLDTMPMMSKIALIDGCSQQLKRRSTSRHGYLNKVVSDIQVVASIQQCTTLAP</sequence>
<feature type="compositionally biased region" description="Basic and acidic residues" evidence="1">
    <location>
        <begin position="33"/>
        <end position="45"/>
    </location>
</feature>
<dbReference type="EMBL" id="VJMJ01000053">
    <property type="protein sequence ID" value="KAF0740239.1"/>
    <property type="molecule type" value="Genomic_DNA"/>
</dbReference>
<dbReference type="GO" id="GO:0005634">
    <property type="term" value="C:nucleus"/>
    <property type="evidence" value="ECO:0007669"/>
    <property type="project" value="TreeGrafter"/>
</dbReference>
<dbReference type="SUPFAM" id="SSF52540">
    <property type="entry name" value="P-loop containing nucleoside triphosphate hydrolases"/>
    <property type="match status" value="1"/>
</dbReference>
<dbReference type="PANTHER" id="PTHR23389:SF21">
    <property type="entry name" value="ATPASE FAMILY AAA DOMAIN-CONTAINING PROTEIN 5"/>
    <property type="match status" value="1"/>
</dbReference>
<evidence type="ECO:0008006" key="4">
    <source>
        <dbReference type="Google" id="ProtNLM"/>
    </source>
</evidence>
<feature type="compositionally biased region" description="Basic residues" evidence="1">
    <location>
        <begin position="605"/>
        <end position="614"/>
    </location>
</feature>
<keyword evidence="3" id="KW-1185">Reference proteome</keyword>
<proteinExistence type="predicted"/>
<dbReference type="InterPro" id="IPR027417">
    <property type="entry name" value="P-loop_NTPase"/>
</dbReference>
<protein>
    <recommendedName>
        <fullName evidence="4">ATPase AAA-type core domain-containing protein</fullName>
    </recommendedName>
</protein>
<feature type="compositionally biased region" description="Acidic residues" evidence="1">
    <location>
        <begin position="13"/>
        <end position="31"/>
    </location>
</feature>
<organism evidence="2 3">
    <name type="scientific">Aphanomyces euteiches</name>
    <dbReference type="NCBI Taxonomy" id="100861"/>
    <lineage>
        <taxon>Eukaryota</taxon>
        <taxon>Sar</taxon>
        <taxon>Stramenopiles</taxon>
        <taxon>Oomycota</taxon>
        <taxon>Saprolegniomycetes</taxon>
        <taxon>Saprolegniales</taxon>
        <taxon>Verrucalvaceae</taxon>
        <taxon>Aphanomyces</taxon>
    </lineage>
</organism>
<dbReference type="Gene3D" id="3.40.50.300">
    <property type="entry name" value="P-loop containing nucleotide triphosphate hydrolases"/>
    <property type="match status" value="1"/>
</dbReference>
<dbReference type="Proteomes" id="UP000481153">
    <property type="component" value="Unassembled WGS sequence"/>
</dbReference>
<dbReference type="PANTHER" id="PTHR23389">
    <property type="entry name" value="CHROMOSOME TRANSMISSION FIDELITY FACTOR 18"/>
    <property type="match status" value="1"/>
</dbReference>
<reference evidence="2 3" key="1">
    <citation type="submission" date="2019-07" db="EMBL/GenBank/DDBJ databases">
        <title>Genomics analysis of Aphanomyces spp. identifies a new class of oomycete effector associated with host adaptation.</title>
        <authorList>
            <person name="Gaulin E."/>
        </authorList>
    </citation>
    <scope>NUCLEOTIDE SEQUENCE [LARGE SCALE GENOMIC DNA]</scope>
    <source>
        <strain evidence="2 3">ATCC 201684</strain>
    </source>
</reference>